<evidence type="ECO:0000256" key="9">
    <source>
        <dbReference type="ARBA" id="ARBA00023034"/>
    </source>
</evidence>
<dbReference type="HOGENOM" id="CLU_004504_2_0_1"/>
<evidence type="ECO:0000256" key="3">
    <source>
        <dbReference type="ARBA" id="ARBA00022670"/>
    </source>
</evidence>
<feature type="chain" id="PRO_5002361725" evidence="14">
    <location>
        <begin position="20"/>
        <end position="1072"/>
    </location>
</feature>
<dbReference type="InterPro" id="IPR036852">
    <property type="entry name" value="Peptidase_S8/S53_dom_sf"/>
</dbReference>
<feature type="signal peptide" evidence="14">
    <location>
        <begin position="1"/>
        <end position="19"/>
    </location>
</feature>
<feature type="domain" description="MBTPS1 fourth" evidence="17">
    <location>
        <begin position="617"/>
        <end position="890"/>
    </location>
</feature>
<dbReference type="InterPro" id="IPR057032">
    <property type="entry name" value="MBTPS1_4th"/>
</dbReference>
<dbReference type="Proteomes" id="UP000006591">
    <property type="component" value="Chromosome 6"/>
</dbReference>
<evidence type="ECO:0000256" key="12">
    <source>
        <dbReference type="PROSITE-ProRule" id="PRU01240"/>
    </source>
</evidence>
<evidence type="ECO:0000256" key="10">
    <source>
        <dbReference type="ARBA" id="ARBA00023136"/>
    </source>
</evidence>
<keyword evidence="11" id="KW-0325">Glycoprotein</keyword>
<keyword evidence="4 13" id="KW-0812">Transmembrane</keyword>
<keyword evidence="7 12" id="KW-0720">Serine protease</keyword>
<dbReference type="Pfam" id="PF23090">
    <property type="entry name" value="MBTPS1_4th"/>
    <property type="match status" value="1"/>
</dbReference>
<feature type="active site" description="Charge relay system" evidence="12">
    <location>
        <position position="414"/>
    </location>
</feature>
<evidence type="ECO:0000313" key="19">
    <source>
        <dbReference type="EnsemblPlants" id="ONIVA06G05440.1"/>
    </source>
</evidence>
<dbReference type="InterPro" id="IPR034185">
    <property type="entry name" value="Site-1_peptidase_cat_dom"/>
</dbReference>
<evidence type="ECO:0000259" key="16">
    <source>
        <dbReference type="Pfam" id="PF23001"/>
    </source>
</evidence>
<evidence type="ECO:0000313" key="20">
    <source>
        <dbReference type="Proteomes" id="UP000006591"/>
    </source>
</evidence>
<evidence type="ECO:0000256" key="1">
    <source>
        <dbReference type="ARBA" id="ARBA00004194"/>
    </source>
</evidence>
<feature type="transmembrane region" description="Helical" evidence="13">
    <location>
        <begin position="1030"/>
        <end position="1047"/>
    </location>
</feature>
<keyword evidence="8 13" id="KW-1133">Transmembrane helix</keyword>
<keyword evidence="6 12" id="KW-0378">Hydrolase</keyword>
<dbReference type="AlphaFoldDB" id="A0A0E0HLK1"/>
<dbReference type="PANTHER" id="PTHR43806:SF7">
    <property type="entry name" value="MEMBRANE-BOUND TRANSCRIPTION FACTOR SITE-1 PROTEASE"/>
    <property type="match status" value="1"/>
</dbReference>
<feature type="domain" description="Peptidase S8/S53" evidence="15">
    <location>
        <begin position="208"/>
        <end position="459"/>
    </location>
</feature>
<evidence type="ECO:0000256" key="4">
    <source>
        <dbReference type="ARBA" id="ARBA00022692"/>
    </source>
</evidence>
<dbReference type="Pfam" id="PF00082">
    <property type="entry name" value="Peptidase_S8"/>
    <property type="match status" value="1"/>
</dbReference>
<evidence type="ECO:0000256" key="5">
    <source>
        <dbReference type="ARBA" id="ARBA00022729"/>
    </source>
</evidence>
<dbReference type="SUPFAM" id="SSF52743">
    <property type="entry name" value="Subtilisin-like"/>
    <property type="match status" value="1"/>
</dbReference>
<feature type="active site" description="Charge relay system" evidence="12">
    <location>
        <position position="248"/>
    </location>
</feature>
<keyword evidence="3 12" id="KW-0645">Protease</keyword>
<dbReference type="PROSITE" id="PS00138">
    <property type="entry name" value="SUBTILASE_SER"/>
    <property type="match status" value="1"/>
</dbReference>
<keyword evidence="10 13" id="KW-0472">Membrane</keyword>
<dbReference type="eggNOG" id="KOG4266">
    <property type="taxonomic scope" value="Eukaryota"/>
</dbReference>
<evidence type="ECO:0000259" key="17">
    <source>
        <dbReference type="Pfam" id="PF23090"/>
    </source>
</evidence>
<feature type="domain" description="MBTPS1 third" evidence="18">
    <location>
        <begin position="488"/>
        <end position="616"/>
    </location>
</feature>
<dbReference type="PROSITE" id="PS00137">
    <property type="entry name" value="SUBTILASE_HIS"/>
    <property type="match status" value="1"/>
</dbReference>
<evidence type="ECO:0000256" key="13">
    <source>
        <dbReference type="SAM" id="Phobius"/>
    </source>
</evidence>
<evidence type="ECO:0000256" key="2">
    <source>
        <dbReference type="ARBA" id="ARBA00011073"/>
    </source>
</evidence>
<dbReference type="EnsemblPlants" id="ONIVA06G05440.1">
    <property type="protein sequence ID" value="ONIVA06G05440.1"/>
    <property type="gene ID" value="ONIVA06G05440"/>
</dbReference>
<dbReference type="GO" id="GO:0000139">
    <property type="term" value="C:Golgi membrane"/>
    <property type="evidence" value="ECO:0007669"/>
    <property type="project" value="UniProtKB-SubCell"/>
</dbReference>
<dbReference type="InterPro" id="IPR023828">
    <property type="entry name" value="Peptidase_S8_Ser-AS"/>
</dbReference>
<protein>
    <submittedName>
        <fullName evidence="19">Uncharacterized protein</fullName>
    </submittedName>
</protein>
<dbReference type="CDD" id="cd07479">
    <property type="entry name" value="Peptidases_S8_SKI-1_like"/>
    <property type="match status" value="1"/>
</dbReference>
<evidence type="ECO:0000256" key="8">
    <source>
        <dbReference type="ARBA" id="ARBA00022989"/>
    </source>
</evidence>
<evidence type="ECO:0000256" key="7">
    <source>
        <dbReference type="ARBA" id="ARBA00022825"/>
    </source>
</evidence>
<dbReference type="InterPro" id="IPR000209">
    <property type="entry name" value="Peptidase_S8/S53_dom"/>
</dbReference>
<dbReference type="GO" id="GO:0004252">
    <property type="term" value="F:serine-type endopeptidase activity"/>
    <property type="evidence" value="ECO:0007669"/>
    <property type="project" value="UniProtKB-UniRule"/>
</dbReference>
<name>A0A0E0HLK1_ORYNI</name>
<dbReference type="Gramene" id="ONIVA06G05440.1">
    <property type="protein sequence ID" value="ONIVA06G05440.1"/>
    <property type="gene ID" value="ONIVA06G05440"/>
</dbReference>
<keyword evidence="20" id="KW-1185">Reference proteome</keyword>
<dbReference type="InterPro" id="IPR057060">
    <property type="entry name" value="MBTPS1_3rd"/>
</dbReference>
<dbReference type="InterPro" id="IPR050131">
    <property type="entry name" value="Peptidase_S8_subtilisin-like"/>
</dbReference>
<sequence>MALERRLAYAALIPFLLLALPILPSDSPSGGGGGGAGGGGGGGETLDPPAAKYVVRFVEYRPADEHREYLEDGLRGAARPPPAASWRWVERRNPAAAFPTDFAVLEIRDACRAAVVDAVSALGRVRDVHADASYSRGVLSADRPRQQGKLFTAMSFEGEEGGGDREVGCSTDSNNSSSAGWRRKLLVQRSQVTSLFGAERLWGRGFTGRKVKMAIFDTGIRADHPHFRNIKERTNWTNEDTLNDNLGHGTFVAGVIAGQDAECPGFAPDTEIYAFRVFTDAQISYTSWFLDAFNYAIATGMDVLNLSIGGPDYLDLPFVEKVWELTANNIIMVSAIGNDGPLYGTLNNPADQSDVIGVGGIDYNNHIASFSSRGMTTWELPHGYGRVKPDVVAYSRDIMGSKISTGCKTLSGTSVASPVVAGVVCLLVSVIPEEHRKSILNPATMKQALVEGASRLSGPNMYEQGAGKIDLWQSYEILKSYQPRASIFPNTLDFTDCPYFWPFCRQPLYAGAMPVVFNATILNGMGVIGYVKDPPVWQPSEDVGNILSVHFTYSDVIWPWTGYLALHLQVKDEGSQFSGIISGKVTLSIYSPAAHGESSPRSSSCVLYLKVKVVPTPVRSRRILWDQFHNIKYPSGFVPRDSLNVHNDILDWHGDHLHTNFHILFNMLRDAGYYIETLGSPLTCFDASNYGTLLMVDLEDEYFSEEIQKLKDDVVHKGLGVVVFAEWYHVDTMVKMTFFDENTRSWWTPITGGANVPALNELLAPFGIAFGDKVLSGDFSINGEQTHYASGTDIVQFPAGGFLHSFQLQDNSKISQDNSRSADTQNTPDKSKLSSILGMMEAGKGRVAVYGDSNCLDSSHMVTNCYWLLRKLVEFTGNRIKDPVLFSESAQLKFPVFESIHQLSRRPDVNFSTYSTVVGNELICHQDSRFEVWGTKGYGTQQTGTTRKLPEYQKSEAYNISTPIASDSTPDEAGLQRNISTPIASKFDKRMDYFGFLGHEENSGSLYAVQFVHTLSNSKIDIGMLVASQWMVPCFAATACLMLYLSCRVQQKRRRRKKGSTAARLSSMDRMV</sequence>
<accession>A0A0E0HLK1</accession>
<dbReference type="Gene3D" id="3.40.50.200">
    <property type="entry name" value="Peptidase S8/S53 domain"/>
    <property type="match status" value="1"/>
</dbReference>
<dbReference type="PROSITE" id="PS51892">
    <property type="entry name" value="SUBTILASE"/>
    <property type="match status" value="1"/>
</dbReference>
<keyword evidence="5 14" id="KW-0732">Signal</keyword>
<reference evidence="19" key="2">
    <citation type="submission" date="2018-04" db="EMBL/GenBank/DDBJ databases">
        <title>OnivRS2 (Oryza nivara Reference Sequence Version 2).</title>
        <authorList>
            <person name="Zhang J."/>
            <person name="Kudrna D."/>
            <person name="Lee S."/>
            <person name="Talag J."/>
            <person name="Rajasekar S."/>
            <person name="Welchert J."/>
            <person name="Hsing Y.-I."/>
            <person name="Wing R.A."/>
        </authorList>
    </citation>
    <scope>NUCLEOTIDE SEQUENCE [LARGE SCALE GENOMIC DNA]</scope>
    <source>
        <strain evidence="19">SL10</strain>
    </source>
</reference>
<dbReference type="PANTHER" id="PTHR43806">
    <property type="entry name" value="PEPTIDASE S8"/>
    <property type="match status" value="1"/>
</dbReference>
<dbReference type="GO" id="GO:0006508">
    <property type="term" value="P:proteolysis"/>
    <property type="evidence" value="ECO:0007669"/>
    <property type="project" value="UniProtKB-KW"/>
</dbReference>
<proteinExistence type="inferred from homology"/>
<feature type="active site" description="Charge relay system" evidence="12">
    <location>
        <position position="217"/>
    </location>
</feature>
<evidence type="ECO:0000256" key="6">
    <source>
        <dbReference type="ARBA" id="ARBA00022801"/>
    </source>
</evidence>
<comment type="similarity">
    <text evidence="2 12">Belongs to the peptidase S8 family.</text>
</comment>
<feature type="domain" description="Membrane-bound transcription factor site-1 protease-like N-terminal" evidence="16">
    <location>
        <begin position="52"/>
        <end position="130"/>
    </location>
</feature>
<dbReference type="InterPro" id="IPR055143">
    <property type="entry name" value="MBTP1_N"/>
</dbReference>
<keyword evidence="9" id="KW-0333">Golgi apparatus</keyword>
<evidence type="ECO:0000259" key="15">
    <source>
        <dbReference type="Pfam" id="PF00082"/>
    </source>
</evidence>
<dbReference type="OMA" id="LEYTTTG"/>
<dbReference type="Pfam" id="PF23094">
    <property type="entry name" value="MBTPS1_3rd"/>
    <property type="match status" value="1"/>
</dbReference>
<dbReference type="InterPro" id="IPR015500">
    <property type="entry name" value="Peptidase_S8_subtilisin-rel"/>
</dbReference>
<dbReference type="STRING" id="4536.A0A0E0HLK1"/>
<evidence type="ECO:0000256" key="14">
    <source>
        <dbReference type="SAM" id="SignalP"/>
    </source>
</evidence>
<organism evidence="19">
    <name type="scientific">Oryza nivara</name>
    <name type="common">Indian wild rice</name>
    <name type="synonym">Oryza sativa f. spontanea</name>
    <dbReference type="NCBI Taxonomy" id="4536"/>
    <lineage>
        <taxon>Eukaryota</taxon>
        <taxon>Viridiplantae</taxon>
        <taxon>Streptophyta</taxon>
        <taxon>Embryophyta</taxon>
        <taxon>Tracheophyta</taxon>
        <taxon>Spermatophyta</taxon>
        <taxon>Magnoliopsida</taxon>
        <taxon>Liliopsida</taxon>
        <taxon>Poales</taxon>
        <taxon>Poaceae</taxon>
        <taxon>BOP clade</taxon>
        <taxon>Oryzoideae</taxon>
        <taxon>Oryzeae</taxon>
        <taxon>Oryzinae</taxon>
        <taxon>Oryza</taxon>
    </lineage>
</organism>
<comment type="subcellular location">
    <subcellularLocation>
        <location evidence="1">Golgi apparatus membrane</location>
        <topology evidence="1">Single-pass membrane protein</topology>
    </subcellularLocation>
</comment>
<evidence type="ECO:0000256" key="11">
    <source>
        <dbReference type="ARBA" id="ARBA00023180"/>
    </source>
</evidence>
<dbReference type="Pfam" id="PF23001">
    <property type="entry name" value="MBTP1_N"/>
    <property type="match status" value="1"/>
</dbReference>
<evidence type="ECO:0000259" key="18">
    <source>
        <dbReference type="Pfam" id="PF23094"/>
    </source>
</evidence>
<dbReference type="InterPro" id="IPR022398">
    <property type="entry name" value="Peptidase_S8_His-AS"/>
</dbReference>
<dbReference type="FunFam" id="3.40.50.200:FF:000011">
    <property type="entry name" value="subtilisin-like protease SBT6.1"/>
    <property type="match status" value="1"/>
</dbReference>
<dbReference type="PRINTS" id="PR00723">
    <property type="entry name" value="SUBTILISIN"/>
</dbReference>
<reference evidence="19" key="1">
    <citation type="submission" date="2015-04" db="UniProtKB">
        <authorList>
            <consortium name="EnsemblPlants"/>
        </authorList>
    </citation>
    <scope>IDENTIFICATION</scope>
    <source>
        <strain evidence="19">SL10</strain>
    </source>
</reference>